<comment type="caution">
    <text evidence="2">The sequence shown here is derived from an EMBL/GenBank/DDBJ whole genome shotgun (WGS) entry which is preliminary data.</text>
</comment>
<gene>
    <name evidence="2" type="ORF">H0E87_010741</name>
</gene>
<proteinExistence type="predicted"/>
<protein>
    <submittedName>
        <fullName evidence="2">Uncharacterized protein</fullName>
    </submittedName>
</protein>
<feature type="compositionally biased region" description="Acidic residues" evidence="1">
    <location>
        <begin position="1"/>
        <end position="10"/>
    </location>
</feature>
<dbReference type="AlphaFoldDB" id="A0A8T2YU81"/>
<keyword evidence="3" id="KW-1185">Reference proteome</keyword>
<evidence type="ECO:0000313" key="3">
    <source>
        <dbReference type="Proteomes" id="UP000807159"/>
    </source>
</evidence>
<organism evidence="2 3">
    <name type="scientific">Populus deltoides</name>
    <name type="common">Eastern poplar</name>
    <name type="synonym">Eastern cottonwood</name>
    <dbReference type="NCBI Taxonomy" id="3696"/>
    <lineage>
        <taxon>Eukaryota</taxon>
        <taxon>Viridiplantae</taxon>
        <taxon>Streptophyta</taxon>
        <taxon>Embryophyta</taxon>
        <taxon>Tracheophyta</taxon>
        <taxon>Spermatophyta</taxon>
        <taxon>Magnoliopsida</taxon>
        <taxon>eudicotyledons</taxon>
        <taxon>Gunneridae</taxon>
        <taxon>Pentapetalae</taxon>
        <taxon>rosids</taxon>
        <taxon>fabids</taxon>
        <taxon>Malpighiales</taxon>
        <taxon>Salicaceae</taxon>
        <taxon>Saliceae</taxon>
        <taxon>Populus</taxon>
    </lineage>
</organism>
<sequence length="62" mass="6797">YHCCSNDDELSGGGNSFIHPSDNPSTLRPMLGSARSKGKNKEDEEEKDEDNMDVELPKLAST</sequence>
<feature type="non-terminal residue" evidence="2">
    <location>
        <position position="1"/>
    </location>
</feature>
<feature type="compositionally biased region" description="Acidic residues" evidence="1">
    <location>
        <begin position="43"/>
        <end position="53"/>
    </location>
</feature>
<feature type="non-terminal residue" evidence="2">
    <location>
        <position position="62"/>
    </location>
</feature>
<accession>A0A8T2YU81</accession>
<name>A0A8T2YU81_POPDE</name>
<evidence type="ECO:0000256" key="1">
    <source>
        <dbReference type="SAM" id="MobiDB-lite"/>
    </source>
</evidence>
<reference evidence="2" key="1">
    <citation type="journal article" date="2021" name="J. Hered.">
        <title>Genome Assembly of Salicaceae Populus deltoides (Eastern Cottonwood) I-69 Based on Nanopore Sequencing and Hi-C Technologies.</title>
        <authorList>
            <person name="Bai S."/>
            <person name="Wu H."/>
            <person name="Zhang J."/>
            <person name="Pan Z."/>
            <person name="Zhao W."/>
            <person name="Li Z."/>
            <person name="Tong C."/>
        </authorList>
    </citation>
    <scope>NUCLEOTIDE SEQUENCE</scope>
    <source>
        <tissue evidence="2">Leaf</tissue>
    </source>
</reference>
<dbReference type="EMBL" id="JACEGQ020000005">
    <property type="protein sequence ID" value="KAH8508713.1"/>
    <property type="molecule type" value="Genomic_DNA"/>
</dbReference>
<dbReference type="Proteomes" id="UP000807159">
    <property type="component" value="Chromosome 5"/>
</dbReference>
<feature type="region of interest" description="Disordered" evidence="1">
    <location>
        <begin position="1"/>
        <end position="62"/>
    </location>
</feature>
<evidence type="ECO:0000313" key="2">
    <source>
        <dbReference type="EMBL" id="KAH8508713.1"/>
    </source>
</evidence>